<feature type="domain" description="ERCC1-like central" evidence="7">
    <location>
        <begin position="5"/>
        <end position="119"/>
    </location>
</feature>
<keyword evidence="6" id="KW-0539">Nucleus</keyword>
<evidence type="ECO:0000256" key="2">
    <source>
        <dbReference type="ARBA" id="ARBA00008283"/>
    </source>
</evidence>
<dbReference type="GO" id="GO:0006312">
    <property type="term" value="P:mitotic recombination"/>
    <property type="evidence" value="ECO:0007669"/>
    <property type="project" value="TreeGrafter"/>
</dbReference>
<dbReference type="GO" id="GO:0070914">
    <property type="term" value="P:UV-damage excision repair"/>
    <property type="evidence" value="ECO:0007669"/>
    <property type="project" value="TreeGrafter"/>
</dbReference>
<reference evidence="8 9" key="1">
    <citation type="journal article" date="2023" name="Elife">
        <title>Identification of key yeast species and microbe-microbe interactions impacting larval growth of Drosophila in the wild.</title>
        <authorList>
            <person name="Mure A."/>
            <person name="Sugiura Y."/>
            <person name="Maeda R."/>
            <person name="Honda K."/>
            <person name="Sakurai N."/>
            <person name="Takahashi Y."/>
            <person name="Watada M."/>
            <person name="Katoh T."/>
            <person name="Gotoh A."/>
            <person name="Gotoh Y."/>
            <person name="Taniguchi I."/>
            <person name="Nakamura K."/>
            <person name="Hayashi T."/>
            <person name="Katayama T."/>
            <person name="Uemura T."/>
            <person name="Hattori Y."/>
        </authorList>
    </citation>
    <scope>NUCLEOTIDE SEQUENCE [LARGE SCALE GENOMIC DNA]</scope>
    <source>
        <strain evidence="8 9">SB-73</strain>
    </source>
</reference>
<dbReference type="PANTHER" id="PTHR12749:SF0">
    <property type="entry name" value="DNA EXCISION REPAIR PROTEIN ERCC-1"/>
    <property type="match status" value="1"/>
</dbReference>
<dbReference type="EMBL" id="BTGC01000003">
    <property type="protein sequence ID" value="GMM50814.1"/>
    <property type="molecule type" value="Genomic_DNA"/>
</dbReference>
<protein>
    <submittedName>
        <fullName evidence="8">DNA repair protein</fullName>
    </submittedName>
</protein>
<evidence type="ECO:0000313" key="9">
    <source>
        <dbReference type="Proteomes" id="UP001362899"/>
    </source>
</evidence>
<dbReference type="GO" id="GO:0006302">
    <property type="term" value="P:double-strand break repair"/>
    <property type="evidence" value="ECO:0007669"/>
    <property type="project" value="UniProtKB-ARBA"/>
</dbReference>
<dbReference type="PANTHER" id="PTHR12749">
    <property type="entry name" value="EXCISION REPAIR CROSS-COMPLEMENTING 1 ERCC1"/>
    <property type="match status" value="1"/>
</dbReference>
<keyword evidence="4" id="KW-0238">DNA-binding</keyword>
<dbReference type="GO" id="GO:0070522">
    <property type="term" value="C:ERCC4-ERCC1 complex"/>
    <property type="evidence" value="ECO:0007669"/>
    <property type="project" value="TreeGrafter"/>
</dbReference>
<dbReference type="Proteomes" id="UP001362899">
    <property type="component" value="Unassembled WGS sequence"/>
</dbReference>
<dbReference type="InterPro" id="IPR010994">
    <property type="entry name" value="RuvA_2-like"/>
</dbReference>
<dbReference type="GO" id="GO:0000110">
    <property type="term" value="C:nucleotide-excision repair factor 1 complex"/>
    <property type="evidence" value="ECO:0007669"/>
    <property type="project" value="TreeGrafter"/>
</dbReference>
<dbReference type="GO" id="GO:0003697">
    <property type="term" value="F:single-stranded DNA binding"/>
    <property type="evidence" value="ECO:0007669"/>
    <property type="project" value="TreeGrafter"/>
</dbReference>
<evidence type="ECO:0000256" key="1">
    <source>
        <dbReference type="ARBA" id="ARBA00004123"/>
    </source>
</evidence>
<dbReference type="AlphaFoldDB" id="A0AAV5RGV2"/>
<dbReference type="CDD" id="cd22325">
    <property type="entry name" value="ERCC1_C-like"/>
    <property type="match status" value="1"/>
</dbReference>
<evidence type="ECO:0000256" key="5">
    <source>
        <dbReference type="ARBA" id="ARBA00023204"/>
    </source>
</evidence>
<proteinExistence type="inferred from homology"/>
<name>A0AAV5RGV2_STABA</name>
<dbReference type="InterPro" id="IPR004579">
    <property type="entry name" value="ERCC1/RAD10/SWI10"/>
</dbReference>
<dbReference type="InterPro" id="IPR047260">
    <property type="entry name" value="ERCC1-like_central_dom"/>
</dbReference>
<evidence type="ECO:0000256" key="3">
    <source>
        <dbReference type="ARBA" id="ARBA00022763"/>
    </source>
</evidence>
<evidence type="ECO:0000256" key="4">
    <source>
        <dbReference type="ARBA" id="ARBA00023125"/>
    </source>
</evidence>
<evidence type="ECO:0000259" key="7">
    <source>
        <dbReference type="Pfam" id="PF03834"/>
    </source>
</evidence>
<gene>
    <name evidence="8" type="ORF">DASB73_017720</name>
</gene>
<dbReference type="FunFam" id="3.40.50.10130:FF:000001">
    <property type="entry name" value="DNA excision repair protein ERCC-1"/>
    <property type="match status" value="1"/>
</dbReference>
<dbReference type="SUPFAM" id="SSF52980">
    <property type="entry name" value="Restriction endonuclease-like"/>
    <property type="match status" value="1"/>
</dbReference>
<comment type="caution">
    <text evidence="8">The sequence shown here is derived from an EMBL/GenBank/DDBJ whole genome shotgun (WGS) entry which is preliminary data.</text>
</comment>
<comment type="subcellular location">
    <subcellularLocation>
        <location evidence="1">Nucleus</location>
    </subcellularLocation>
</comment>
<dbReference type="GO" id="GO:0003684">
    <property type="term" value="F:damaged DNA binding"/>
    <property type="evidence" value="ECO:0007669"/>
    <property type="project" value="InterPro"/>
</dbReference>
<evidence type="ECO:0000256" key="6">
    <source>
        <dbReference type="ARBA" id="ARBA00023242"/>
    </source>
</evidence>
<keyword evidence="3" id="KW-0227">DNA damage</keyword>
<sequence>MSKSIIYSPRQTGNPILKVITDVPLTPGEKSMKVDFEVSATCGVLFLSMKYNGLHPEYIYRRIEKMGKSYELRLLLVIADMENPQDMLSSLTKMAIRRDLTIVVTWSLEEAATYLTTLKLKSKGSSDKNETLNIQKKVGDTYEEQLQEVLTKVPRVNKTDVLGLSNHFKSFQNIINNTDRIEDLEGWGPTKSAKFKKVVREPFTVTEAVEQP</sequence>
<dbReference type="Gene3D" id="1.10.150.20">
    <property type="entry name" value="5' to 3' exonuclease, C-terminal subdomain"/>
    <property type="match status" value="1"/>
</dbReference>
<organism evidence="8 9">
    <name type="scientific">Starmerella bacillaris</name>
    <name type="common">Yeast</name>
    <name type="synonym">Candida zemplinina</name>
    <dbReference type="NCBI Taxonomy" id="1247836"/>
    <lineage>
        <taxon>Eukaryota</taxon>
        <taxon>Fungi</taxon>
        <taxon>Dikarya</taxon>
        <taxon>Ascomycota</taxon>
        <taxon>Saccharomycotina</taxon>
        <taxon>Dipodascomycetes</taxon>
        <taxon>Dipodascales</taxon>
        <taxon>Trichomonascaceae</taxon>
        <taxon>Starmerella</taxon>
    </lineage>
</organism>
<accession>A0AAV5RGV2</accession>
<dbReference type="SUPFAM" id="SSF47781">
    <property type="entry name" value="RuvA domain 2-like"/>
    <property type="match status" value="1"/>
</dbReference>
<keyword evidence="5" id="KW-0234">DNA repair</keyword>
<dbReference type="InterPro" id="IPR011335">
    <property type="entry name" value="Restrct_endonuc-II-like"/>
</dbReference>
<dbReference type="NCBIfam" id="TIGR00597">
    <property type="entry name" value="rad10"/>
    <property type="match status" value="1"/>
</dbReference>
<comment type="similarity">
    <text evidence="2">Belongs to the ERCC1/RAD10/SWI10 family.</text>
</comment>
<evidence type="ECO:0000313" key="8">
    <source>
        <dbReference type="EMBL" id="GMM50814.1"/>
    </source>
</evidence>
<keyword evidence="9" id="KW-1185">Reference proteome</keyword>
<dbReference type="Gene3D" id="3.40.50.10130">
    <property type="match status" value="1"/>
</dbReference>
<dbReference type="Pfam" id="PF03834">
    <property type="entry name" value="Rad10"/>
    <property type="match status" value="1"/>
</dbReference>